<gene>
    <name evidence="7" type="ORF">A4R35_05150</name>
</gene>
<feature type="transmembrane region" description="Helical" evidence="5">
    <location>
        <begin position="170"/>
        <end position="193"/>
    </location>
</feature>
<dbReference type="InterPro" id="IPR011701">
    <property type="entry name" value="MFS"/>
</dbReference>
<dbReference type="PANTHER" id="PTHR23528">
    <property type="match status" value="1"/>
</dbReference>
<feature type="domain" description="Major facilitator superfamily (MFS) profile" evidence="6">
    <location>
        <begin position="18"/>
        <end position="458"/>
    </location>
</feature>
<comment type="subcellular location">
    <subcellularLocation>
        <location evidence="1">Cell membrane</location>
        <topology evidence="1">Multi-pass membrane protein</topology>
    </subcellularLocation>
</comment>
<evidence type="ECO:0000256" key="4">
    <source>
        <dbReference type="ARBA" id="ARBA00023136"/>
    </source>
</evidence>
<dbReference type="Proteomes" id="UP000248706">
    <property type="component" value="Unassembled WGS sequence"/>
</dbReference>
<dbReference type="SUPFAM" id="SSF103473">
    <property type="entry name" value="MFS general substrate transporter"/>
    <property type="match status" value="1"/>
</dbReference>
<feature type="transmembrane region" description="Helical" evidence="5">
    <location>
        <begin position="363"/>
        <end position="380"/>
    </location>
</feature>
<feature type="transmembrane region" description="Helical" evidence="5">
    <location>
        <begin position="430"/>
        <end position="451"/>
    </location>
</feature>
<evidence type="ECO:0000313" key="8">
    <source>
        <dbReference type="Proteomes" id="UP000248706"/>
    </source>
</evidence>
<dbReference type="EMBL" id="MCIF01000002">
    <property type="protein sequence ID" value="RAQ94914.1"/>
    <property type="molecule type" value="Genomic_DNA"/>
</dbReference>
<dbReference type="OrthoDB" id="9796441at2"/>
<feature type="transmembrane region" description="Helical" evidence="5">
    <location>
        <begin position="260"/>
        <end position="280"/>
    </location>
</feature>
<proteinExistence type="predicted"/>
<dbReference type="GO" id="GO:0005886">
    <property type="term" value="C:plasma membrane"/>
    <property type="evidence" value="ECO:0007669"/>
    <property type="project" value="UniProtKB-SubCell"/>
</dbReference>
<comment type="caution">
    <text evidence="7">The sequence shown here is derived from an EMBL/GenBank/DDBJ whole genome shotgun (WGS) entry which is preliminary data.</text>
</comment>
<organism evidence="7 8">
    <name type="scientific">Thermogemmatispora tikiterensis</name>
    <dbReference type="NCBI Taxonomy" id="1825093"/>
    <lineage>
        <taxon>Bacteria</taxon>
        <taxon>Bacillati</taxon>
        <taxon>Chloroflexota</taxon>
        <taxon>Ktedonobacteria</taxon>
        <taxon>Thermogemmatisporales</taxon>
        <taxon>Thermogemmatisporaceae</taxon>
        <taxon>Thermogemmatispora</taxon>
    </lineage>
</organism>
<dbReference type="Gene3D" id="1.20.1250.20">
    <property type="entry name" value="MFS general substrate transporter like domains"/>
    <property type="match status" value="2"/>
</dbReference>
<feature type="transmembrane region" description="Helical" evidence="5">
    <location>
        <begin position="128"/>
        <end position="149"/>
    </location>
</feature>
<protein>
    <recommendedName>
        <fullName evidence="6">Major facilitator superfamily (MFS) profile domain-containing protein</fullName>
    </recommendedName>
</protein>
<dbReference type="GO" id="GO:0022857">
    <property type="term" value="F:transmembrane transporter activity"/>
    <property type="evidence" value="ECO:0007669"/>
    <property type="project" value="InterPro"/>
</dbReference>
<feature type="transmembrane region" description="Helical" evidence="5">
    <location>
        <begin position="401"/>
        <end position="424"/>
    </location>
</feature>
<dbReference type="PROSITE" id="PS50850">
    <property type="entry name" value="MFS"/>
    <property type="match status" value="1"/>
</dbReference>
<evidence type="ECO:0000256" key="5">
    <source>
        <dbReference type="SAM" id="Phobius"/>
    </source>
</evidence>
<feature type="transmembrane region" description="Helical" evidence="5">
    <location>
        <begin position="311"/>
        <end position="331"/>
    </location>
</feature>
<sequence>MEIGKDSGEVAMSAAATAELPIRRVSLLEHININVFWFANNFHWQALLAIVIPSMVAKFLPVSQEAINLTTVVLWGTIVAVIVNPLVGAISDYATFRLGRRRPFMIIGTVFNIIVLVAFAFAPGWASSTALLALFAVLFILLQIANNVANSPWSAIIADKVPQSQRGLAAGFNGLLSLLGTAVGSLVAGAIVNKHDPLPVYRQEIVQIFLLIAAVQIIFVAYTVLTVKEVPLPLTDQERFSFRRFIRRFLFNPLHYPDMAWVLLARLLVMMGIWTVYYFLQYYFDNVLGGPGVRTIIYNTPFSGEFFNGLVFQPALLLTALLTSIVGGWASDHWGRKGLVYLSGAMMAIVCLVFIFFQTQYGALIAALIFGVGFGAYTSVDWALTTDVLPPTNEAGKFMGFWSMMGILPQVIGTAIGGVILQLLQSLPNHLGYTVLFAVTTLYFAIGTLAIKQVRGAR</sequence>
<evidence type="ECO:0000259" key="6">
    <source>
        <dbReference type="PROSITE" id="PS50850"/>
    </source>
</evidence>
<keyword evidence="2 5" id="KW-0812">Transmembrane</keyword>
<evidence type="ECO:0000313" key="7">
    <source>
        <dbReference type="EMBL" id="RAQ94914.1"/>
    </source>
</evidence>
<reference evidence="7 8" key="1">
    <citation type="submission" date="2016-08" db="EMBL/GenBank/DDBJ databases">
        <title>Analysis of Carbohydrate Active Enzymes in Thermogemmatispora T81 Reveals Carbohydrate Degradation Ability.</title>
        <authorList>
            <person name="Tomazini A."/>
            <person name="Lal S."/>
            <person name="Stott M."/>
            <person name="Henrissat B."/>
            <person name="Polikarpov I."/>
            <person name="Sparling R."/>
            <person name="Levin D.B."/>
        </authorList>
    </citation>
    <scope>NUCLEOTIDE SEQUENCE [LARGE SCALE GENOMIC DNA]</scope>
    <source>
        <strain evidence="7 8">T81</strain>
    </source>
</reference>
<evidence type="ECO:0000256" key="3">
    <source>
        <dbReference type="ARBA" id="ARBA00022989"/>
    </source>
</evidence>
<feature type="transmembrane region" description="Helical" evidence="5">
    <location>
        <begin position="103"/>
        <end position="122"/>
    </location>
</feature>
<feature type="transmembrane region" description="Helical" evidence="5">
    <location>
        <begin position="72"/>
        <end position="91"/>
    </location>
</feature>
<dbReference type="AlphaFoldDB" id="A0A328VIL8"/>
<keyword evidence="3 5" id="KW-1133">Transmembrane helix</keyword>
<dbReference type="InterPro" id="IPR005829">
    <property type="entry name" value="Sugar_transporter_CS"/>
</dbReference>
<keyword evidence="4 5" id="KW-0472">Membrane</keyword>
<feature type="transmembrane region" description="Helical" evidence="5">
    <location>
        <begin position="338"/>
        <end position="357"/>
    </location>
</feature>
<dbReference type="PANTHER" id="PTHR23528:SF1">
    <property type="entry name" value="MAJOR FACILITATOR SUPERFAMILY (MFS) PROFILE DOMAIN-CONTAINING PROTEIN"/>
    <property type="match status" value="1"/>
</dbReference>
<dbReference type="InterPro" id="IPR036259">
    <property type="entry name" value="MFS_trans_sf"/>
</dbReference>
<dbReference type="PROSITE" id="PS00216">
    <property type="entry name" value="SUGAR_TRANSPORT_1"/>
    <property type="match status" value="1"/>
</dbReference>
<dbReference type="InterPro" id="IPR020846">
    <property type="entry name" value="MFS_dom"/>
</dbReference>
<feature type="transmembrane region" description="Helical" evidence="5">
    <location>
        <begin position="31"/>
        <end position="52"/>
    </location>
</feature>
<dbReference type="RefSeq" id="WP_112427205.1">
    <property type="nucleotide sequence ID" value="NZ_MCIF01000002.1"/>
</dbReference>
<evidence type="ECO:0000256" key="1">
    <source>
        <dbReference type="ARBA" id="ARBA00004651"/>
    </source>
</evidence>
<feature type="transmembrane region" description="Helical" evidence="5">
    <location>
        <begin position="205"/>
        <end position="225"/>
    </location>
</feature>
<dbReference type="Pfam" id="PF07690">
    <property type="entry name" value="MFS_1"/>
    <property type="match status" value="1"/>
</dbReference>
<name>A0A328VIL8_9CHLR</name>
<accession>A0A328VIL8</accession>
<evidence type="ECO:0000256" key="2">
    <source>
        <dbReference type="ARBA" id="ARBA00022692"/>
    </source>
</evidence>
<keyword evidence="8" id="KW-1185">Reference proteome</keyword>